<dbReference type="EMBL" id="FAXN01000002">
    <property type="protein sequence ID" value="CUV64943.1"/>
    <property type="molecule type" value="Genomic_DNA"/>
</dbReference>
<gene>
    <name evidence="8 9" type="primary">rpsT</name>
    <name evidence="9" type="ORF">BN3087_100012</name>
</gene>
<comment type="similarity">
    <text evidence="2 8">Belongs to the bacterial ribosomal protein bS20 family.</text>
</comment>
<dbReference type="NCBIfam" id="TIGR00029">
    <property type="entry name" value="S20"/>
    <property type="match status" value="1"/>
</dbReference>
<proteinExistence type="inferred from homology"/>
<dbReference type="InterPro" id="IPR002583">
    <property type="entry name" value="Ribosomal_bS20"/>
</dbReference>
<dbReference type="GO" id="GO:0003735">
    <property type="term" value="F:structural constituent of ribosome"/>
    <property type="evidence" value="ECO:0007669"/>
    <property type="project" value="InterPro"/>
</dbReference>
<evidence type="ECO:0000256" key="7">
    <source>
        <dbReference type="ARBA" id="ARBA00035136"/>
    </source>
</evidence>
<dbReference type="Gene3D" id="1.20.58.110">
    <property type="entry name" value="Ribosomal protein S20"/>
    <property type="match status" value="1"/>
</dbReference>
<evidence type="ECO:0000256" key="6">
    <source>
        <dbReference type="ARBA" id="ARBA00023274"/>
    </source>
</evidence>
<evidence type="ECO:0000256" key="4">
    <source>
        <dbReference type="ARBA" id="ARBA00022884"/>
    </source>
</evidence>
<dbReference type="FunFam" id="1.20.58.110:FF:000001">
    <property type="entry name" value="30S ribosomal protein S20"/>
    <property type="match status" value="1"/>
</dbReference>
<dbReference type="PANTHER" id="PTHR33398">
    <property type="entry name" value="30S RIBOSOMAL PROTEIN S20"/>
    <property type="match status" value="1"/>
</dbReference>
<protein>
    <recommendedName>
        <fullName evidence="7 8">Small ribosomal subunit protein bS20</fullName>
    </recommendedName>
</protein>
<dbReference type="GO" id="GO:0006412">
    <property type="term" value="P:translation"/>
    <property type="evidence" value="ECO:0007669"/>
    <property type="project" value="UniProtKB-UniRule"/>
</dbReference>
<keyword evidence="3 8" id="KW-0699">rRNA-binding</keyword>
<dbReference type="GO" id="GO:0070181">
    <property type="term" value="F:small ribosomal subunit rRNA binding"/>
    <property type="evidence" value="ECO:0007669"/>
    <property type="project" value="TreeGrafter"/>
</dbReference>
<evidence type="ECO:0000256" key="2">
    <source>
        <dbReference type="ARBA" id="ARBA00007634"/>
    </source>
</evidence>
<evidence type="ECO:0000256" key="8">
    <source>
        <dbReference type="HAMAP-Rule" id="MF_00500"/>
    </source>
</evidence>
<dbReference type="PANTHER" id="PTHR33398:SF1">
    <property type="entry name" value="SMALL RIBOSOMAL SUBUNIT PROTEIN BS20C"/>
    <property type="match status" value="1"/>
</dbReference>
<evidence type="ECO:0000313" key="9">
    <source>
        <dbReference type="EMBL" id="CUV64943.1"/>
    </source>
</evidence>
<keyword evidence="5 8" id="KW-0689">Ribosomal protein</keyword>
<dbReference type="HAMAP" id="MF_00500">
    <property type="entry name" value="Ribosomal_bS20"/>
    <property type="match status" value="1"/>
</dbReference>
<reference evidence="9" key="1">
    <citation type="submission" date="2015-11" db="EMBL/GenBank/DDBJ databases">
        <authorList>
            <person name="Zhang Y."/>
            <person name="Guo Z."/>
        </authorList>
    </citation>
    <scope>NUCLEOTIDE SEQUENCE</scope>
    <source>
        <strain evidence="9">BN30871</strain>
    </source>
</reference>
<dbReference type="AlphaFoldDB" id="A0A0S4XKW5"/>
<organism evidence="9">
    <name type="scientific">Sulfurovum sp. enrichment culture clone C5</name>
    <dbReference type="NCBI Taxonomy" id="497650"/>
    <lineage>
        <taxon>Bacteria</taxon>
        <taxon>Pseudomonadati</taxon>
        <taxon>Campylobacterota</taxon>
        <taxon>Epsilonproteobacteria</taxon>
        <taxon>Campylobacterales</taxon>
        <taxon>Sulfurovaceae</taxon>
        <taxon>Sulfurovum</taxon>
        <taxon>environmental samples</taxon>
    </lineage>
</organism>
<comment type="function">
    <text evidence="1 8">Binds directly to 16S ribosomal RNA.</text>
</comment>
<keyword evidence="4 8" id="KW-0694">RNA-binding</keyword>
<dbReference type="Pfam" id="PF01649">
    <property type="entry name" value="Ribosomal_S20p"/>
    <property type="match status" value="1"/>
</dbReference>
<accession>A0A0S4XKW5</accession>
<evidence type="ECO:0000256" key="5">
    <source>
        <dbReference type="ARBA" id="ARBA00022980"/>
    </source>
</evidence>
<keyword evidence="6 8" id="KW-0687">Ribonucleoprotein</keyword>
<name>A0A0S4XKW5_9BACT</name>
<evidence type="ECO:0000256" key="3">
    <source>
        <dbReference type="ARBA" id="ARBA00022730"/>
    </source>
</evidence>
<sequence>MAHHKSAKKRILQTAVKTERNRYYRTRIKNITKAVLEAVEKNDKTAANEAFKFANQQIHSLVSKGFIKKSTASRKISRLHKRVNAVEAA</sequence>
<dbReference type="GO" id="GO:0005829">
    <property type="term" value="C:cytosol"/>
    <property type="evidence" value="ECO:0007669"/>
    <property type="project" value="TreeGrafter"/>
</dbReference>
<evidence type="ECO:0000256" key="1">
    <source>
        <dbReference type="ARBA" id="ARBA00003134"/>
    </source>
</evidence>
<dbReference type="GO" id="GO:0015935">
    <property type="term" value="C:small ribosomal subunit"/>
    <property type="evidence" value="ECO:0007669"/>
    <property type="project" value="TreeGrafter"/>
</dbReference>
<dbReference type="SUPFAM" id="SSF46992">
    <property type="entry name" value="Ribosomal protein S20"/>
    <property type="match status" value="1"/>
</dbReference>
<dbReference type="InterPro" id="IPR036510">
    <property type="entry name" value="Ribosomal_bS20_sf"/>
</dbReference>